<dbReference type="GeneID" id="81473532"/>
<gene>
    <name evidence="1" type="ORF">HKD32_02405</name>
</gene>
<organism evidence="1 2">
    <name type="scientific">Gluconobacter japonicus</name>
    <dbReference type="NCBI Taxonomy" id="376620"/>
    <lineage>
        <taxon>Bacteria</taxon>
        <taxon>Pseudomonadati</taxon>
        <taxon>Pseudomonadota</taxon>
        <taxon>Alphaproteobacteria</taxon>
        <taxon>Acetobacterales</taxon>
        <taxon>Acetobacteraceae</taxon>
        <taxon>Gluconobacter</taxon>
    </lineage>
</organism>
<reference evidence="1" key="1">
    <citation type="submission" date="2020-04" db="EMBL/GenBank/DDBJ databases">
        <authorList>
            <person name="Sombolestani A."/>
        </authorList>
    </citation>
    <scope>NUCLEOTIDE SEQUENCE</scope>
    <source>
        <strain evidence="1">R71697</strain>
    </source>
</reference>
<dbReference type="EMBL" id="JABCQN010000001">
    <property type="protein sequence ID" value="MBF0869712.1"/>
    <property type="molecule type" value="Genomic_DNA"/>
</dbReference>
<accession>A0A9Q2FHZ2</accession>
<dbReference type="AlphaFoldDB" id="A0A9Q2FHZ2"/>
<dbReference type="RefSeq" id="WP_194257430.1">
    <property type="nucleotide sequence ID" value="NZ_JABCQN010000001.1"/>
</dbReference>
<protein>
    <submittedName>
        <fullName evidence="1">Uncharacterized protein</fullName>
    </submittedName>
</protein>
<dbReference type="Proteomes" id="UP000661006">
    <property type="component" value="Unassembled WGS sequence"/>
</dbReference>
<evidence type="ECO:0000313" key="1">
    <source>
        <dbReference type="EMBL" id="MBF0869712.1"/>
    </source>
</evidence>
<evidence type="ECO:0000313" key="2">
    <source>
        <dbReference type="Proteomes" id="UP000661006"/>
    </source>
</evidence>
<sequence>MPYVVSFEDYKKKAIMSAFIKAGDIAFYAQGRANIMLSQLHKDRSHQSDYEEDFFHFKIDYDFFKENGFIDFRDGRIFFSEKKKPDLKSKNYVAILLHNPLEDIPNYENDDACIDWVYVSFSKIEHDLFLKKYPNAKIISV</sequence>
<name>A0A9Q2FHZ2_GLUJA</name>
<proteinExistence type="predicted"/>
<comment type="caution">
    <text evidence="1">The sequence shown here is derived from an EMBL/GenBank/DDBJ whole genome shotgun (WGS) entry which is preliminary data.</text>
</comment>
<reference evidence="1" key="2">
    <citation type="submission" date="2020-11" db="EMBL/GenBank/DDBJ databases">
        <title>Description of novel Gluconobacter species.</title>
        <authorList>
            <person name="Cleenwerck I."/>
            <person name="Cnockaert M."/>
            <person name="Borremans W."/>
            <person name="Wieme A.D."/>
            <person name="De Vuyst L."/>
            <person name="Vandamme P."/>
        </authorList>
    </citation>
    <scope>NUCLEOTIDE SEQUENCE</scope>
    <source>
        <strain evidence="1">R71697</strain>
    </source>
</reference>